<evidence type="ECO:0000259" key="2">
    <source>
        <dbReference type="Pfam" id="PF14226"/>
    </source>
</evidence>
<dbReference type="SUPFAM" id="SSF51197">
    <property type="entry name" value="Clavaminate synthase-like"/>
    <property type="match status" value="1"/>
</dbReference>
<gene>
    <name evidence="3" type="ORF">Ae201684_002958</name>
</gene>
<organism evidence="3 4">
    <name type="scientific">Aphanomyces euteiches</name>
    <dbReference type="NCBI Taxonomy" id="100861"/>
    <lineage>
        <taxon>Eukaryota</taxon>
        <taxon>Sar</taxon>
        <taxon>Stramenopiles</taxon>
        <taxon>Oomycota</taxon>
        <taxon>Saprolegniomycetes</taxon>
        <taxon>Saprolegniales</taxon>
        <taxon>Verrucalvaceae</taxon>
        <taxon>Aphanomyces</taxon>
    </lineage>
</organism>
<feature type="domain" description="Non-haem dioxygenase N-terminal" evidence="2">
    <location>
        <begin position="143"/>
        <end position="225"/>
    </location>
</feature>
<proteinExistence type="predicted"/>
<reference evidence="3 4" key="1">
    <citation type="submission" date="2019-07" db="EMBL/GenBank/DDBJ databases">
        <title>Genomics analysis of Aphanomyces spp. identifies a new class of oomycete effector associated with host adaptation.</title>
        <authorList>
            <person name="Gaulin E."/>
        </authorList>
    </citation>
    <scope>NUCLEOTIDE SEQUENCE [LARGE SCALE GENOMIC DNA]</scope>
    <source>
        <strain evidence="3 4">ATCC 201684</strain>
    </source>
</reference>
<dbReference type="Proteomes" id="UP000481153">
    <property type="component" value="Unassembled WGS sequence"/>
</dbReference>
<comment type="caution">
    <text evidence="3">The sequence shown here is derived from an EMBL/GenBank/DDBJ whole genome shotgun (WGS) entry which is preliminary data.</text>
</comment>
<evidence type="ECO:0000313" key="4">
    <source>
        <dbReference type="Proteomes" id="UP000481153"/>
    </source>
</evidence>
<dbReference type="Pfam" id="PF03171">
    <property type="entry name" value="2OG-FeII_Oxy"/>
    <property type="match status" value="1"/>
</dbReference>
<dbReference type="SUPFAM" id="SSF88697">
    <property type="entry name" value="PUA domain-like"/>
    <property type="match status" value="1"/>
</dbReference>
<keyword evidence="4" id="KW-1185">Reference proteome</keyword>
<evidence type="ECO:0008006" key="5">
    <source>
        <dbReference type="Google" id="ProtNLM"/>
    </source>
</evidence>
<dbReference type="PANTHER" id="PTHR47990">
    <property type="entry name" value="2-OXOGLUTARATE (2OG) AND FE(II)-DEPENDENT OXYGENASE SUPERFAMILY PROTEIN-RELATED"/>
    <property type="match status" value="1"/>
</dbReference>
<dbReference type="EMBL" id="VJMJ01000032">
    <property type="protein sequence ID" value="KAF0742022.1"/>
    <property type="molecule type" value="Genomic_DNA"/>
</dbReference>
<sequence length="513" mass="56821">MLSVLLECQAPYTEYILSGRKKIETRRYPFPPHLVGKPIWLLETPAGTVGQSALPNLVELALYPHVRILGSIVVSESFQYKSRDEWDRDQELHCVPPGSGYAFQAGHGEWYGWVVSSATTLASPAVTHISRSYRSFFLPVLPVPTVDISDPESPQVLDAIAKQCQTLGFLRVSWETFPSDIVSRAHDAMRRFFELDLAAKESVSKANLVKTNDSYCPTGYRGVKGMYNGEGRESWSCIRPDYIPGADPFNSPFYAKGKKYFAQAPDPQVLWPSEALVPGFRDALTAYYAAVEDLGRVLFCIFARILHLPDPDALLHLARRHASSLNVSHLKPAEDRQDSTVVLAPHADITCFTILSHDTTSGASGTACLEVLNPARGSLDDPHTVAWLGLADDASGQPSFLVNVGQIMERWSNGRLKATLHRVVKPIHESTLQKRRQAMVFFQVADYDALLGPMVAGSGEHAWTPERMGDYTESRFAPVAQSRTSVEAALAYANYNKDVMSHDEYIQLATLHA</sequence>
<dbReference type="VEuPathDB" id="FungiDB:AeMF1_011505"/>
<dbReference type="InterPro" id="IPR027443">
    <property type="entry name" value="IPNS-like_sf"/>
</dbReference>
<accession>A0A6G0XNP3</accession>
<name>A0A6G0XNP3_9STRA</name>
<dbReference type="InterPro" id="IPR015947">
    <property type="entry name" value="PUA-like_sf"/>
</dbReference>
<dbReference type="Gene3D" id="2.30.130.30">
    <property type="entry name" value="Hypothetical protein"/>
    <property type="match status" value="1"/>
</dbReference>
<evidence type="ECO:0000313" key="3">
    <source>
        <dbReference type="EMBL" id="KAF0742022.1"/>
    </source>
</evidence>
<evidence type="ECO:0000259" key="1">
    <source>
        <dbReference type="Pfam" id="PF03171"/>
    </source>
</evidence>
<dbReference type="InterPro" id="IPR050231">
    <property type="entry name" value="Iron_ascorbate_oxido_reductase"/>
</dbReference>
<dbReference type="InterPro" id="IPR044861">
    <property type="entry name" value="IPNS-like_FE2OG_OXY"/>
</dbReference>
<protein>
    <recommendedName>
        <fullName evidence="5">Fe2OG dioxygenase domain-containing protein</fullName>
    </recommendedName>
</protein>
<dbReference type="AlphaFoldDB" id="A0A6G0XNP3"/>
<dbReference type="Gene3D" id="2.60.120.330">
    <property type="entry name" value="B-lactam Antibiotic, Isopenicillin N Synthase, Chain"/>
    <property type="match status" value="1"/>
</dbReference>
<dbReference type="InterPro" id="IPR026992">
    <property type="entry name" value="DIOX_N"/>
</dbReference>
<dbReference type="Pfam" id="PF14226">
    <property type="entry name" value="DIOX_N"/>
    <property type="match status" value="1"/>
</dbReference>
<feature type="domain" description="Isopenicillin N synthase-like Fe(2+) 2OG dioxygenase" evidence="1">
    <location>
        <begin position="328"/>
        <end position="442"/>
    </location>
</feature>